<protein>
    <recommendedName>
        <fullName evidence="7">Protease inhibitor</fullName>
    </recommendedName>
</protein>
<dbReference type="InterPro" id="IPR016307">
    <property type="entry name" value="Prtase-inh_pacifastin"/>
</dbReference>
<evidence type="ECO:0000256" key="2">
    <source>
        <dbReference type="ARBA" id="ARBA00022525"/>
    </source>
</evidence>
<dbReference type="RefSeq" id="XP_018335186.1">
    <property type="nucleotide sequence ID" value="XM_018479684.2"/>
</dbReference>
<dbReference type="GeneID" id="108744091"/>
<dbReference type="AlphaFoldDB" id="A0A1W4XGC7"/>
<evidence type="ECO:0000256" key="3">
    <source>
        <dbReference type="ARBA" id="ARBA00022690"/>
    </source>
</evidence>
<evidence type="ECO:0000256" key="6">
    <source>
        <dbReference type="ARBA" id="ARBA00029459"/>
    </source>
</evidence>
<evidence type="ECO:0000256" key="7">
    <source>
        <dbReference type="PIRNR" id="PIRNR001625"/>
    </source>
</evidence>
<comment type="similarity">
    <text evidence="6 7 8">Belongs to the protease inhibitor I19 family.</text>
</comment>
<comment type="subcellular location">
    <subcellularLocation>
        <location evidence="1 7">Secreted</location>
    </subcellularLocation>
</comment>
<evidence type="ECO:0000256" key="1">
    <source>
        <dbReference type="ARBA" id="ARBA00004613"/>
    </source>
</evidence>
<feature type="disulfide bond" evidence="8">
    <location>
        <begin position="84"/>
        <end position="99"/>
    </location>
</feature>
<dbReference type="KEGG" id="apln:108744091"/>
<keyword evidence="2 7" id="KW-0964">Secreted</keyword>
<evidence type="ECO:0000313" key="11">
    <source>
        <dbReference type="Proteomes" id="UP000192223"/>
    </source>
</evidence>
<accession>A0A1W4XGC7</accession>
<name>A0A1W4XGC7_AGRPL</name>
<evidence type="ECO:0000256" key="9">
    <source>
        <dbReference type="SAM" id="MobiDB-lite"/>
    </source>
</evidence>
<keyword evidence="7" id="KW-0732">Signal</keyword>
<dbReference type="PIRSF" id="PIRSF001625">
    <property type="entry name" value="Prot_inhib_pacifastin"/>
    <property type="match status" value="1"/>
</dbReference>
<dbReference type="Pfam" id="PF05375">
    <property type="entry name" value="Pacifastin_I"/>
    <property type="match status" value="1"/>
</dbReference>
<feature type="domain" description="Pacifastin" evidence="10">
    <location>
        <begin position="81"/>
        <end position="116"/>
    </location>
</feature>
<dbReference type="InParanoid" id="A0A1W4XGC7"/>
<proteinExistence type="inferred from homology"/>
<sequence length="189" mass="20255">MCCVKLLLCVFIIVVCNYGYSVQANNCVPGSLETYSCRTCYCTKAQKWICRSSNDPECRVFTQKENKRKTRDALPIKDLKNTPCAPTDSFVLECNTCYCNGQGTGYLCTEKICPVIDQTSTVVANTSSPGDNTTHSVATTPSVTSSTAASITFSTTPLTASSTTVSTTPSTTVTNVTGEVQSSSDRPSE</sequence>
<evidence type="ECO:0000259" key="10">
    <source>
        <dbReference type="PROSITE" id="PS51446"/>
    </source>
</evidence>
<evidence type="ECO:0000313" key="12">
    <source>
        <dbReference type="RefSeq" id="XP_018335186.1"/>
    </source>
</evidence>
<feature type="chain" id="PRO_5010699819" description="Protease inhibitor" evidence="7">
    <location>
        <begin position="25"/>
        <end position="189"/>
    </location>
</feature>
<feature type="signal peptide" evidence="7">
    <location>
        <begin position="1"/>
        <end position="24"/>
    </location>
</feature>
<comment type="caution">
    <text evidence="8">Lacks conserved residue(s) required for the propagation of feature annotation.</text>
</comment>
<dbReference type="GO" id="GO:0004867">
    <property type="term" value="F:serine-type endopeptidase inhibitor activity"/>
    <property type="evidence" value="ECO:0007669"/>
    <property type="project" value="UniProtKB-UniRule"/>
</dbReference>
<gene>
    <name evidence="12" type="primary">LOC108744091</name>
</gene>
<reference evidence="12" key="1">
    <citation type="submission" date="2025-08" db="UniProtKB">
        <authorList>
            <consortium name="RefSeq"/>
        </authorList>
    </citation>
    <scope>IDENTIFICATION</scope>
    <source>
        <tissue evidence="12">Entire body</tissue>
    </source>
</reference>
<dbReference type="SUPFAM" id="SSF57283">
    <property type="entry name" value="PMP inhibitors"/>
    <property type="match status" value="1"/>
</dbReference>
<feature type="site" description="Reactive bond" evidence="8">
    <location>
        <begin position="110"/>
        <end position="111"/>
    </location>
</feature>
<dbReference type="InterPro" id="IPR036201">
    <property type="entry name" value="Pacifastin_dom_sf"/>
</dbReference>
<dbReference type="OrthoDB" id="10026631at2759"/>
<keyword evidence="4 7" id="KW-0722">Serine protease inhibitor</keyword>
<organism evidence="11 12">
    <name type="scientific">Agrilus planipennis</name>
    <name type="common">Emerald ash borer</name>
    <name type="synonym">Agrilus marcopoli</name>
    <dbReference type="NCBI Taxonomy" id="224129"/>
    <lineage>
        <taxon>Eukaryota</taxon>
        <taxon>Metazoa</taxon>
        <taxon>Ecdysozoa</taxon>
        <taxon>Arthropoda</taxon>
        <taxon>Hexapoda</taxon>
        <taxon>Insecta</taxon>
        <taxon>Pterygota</taxon>
        <taxon>Neoptera</taxon>
        <taxon>Endopterygota</taxon>
        <taxon>Coleoptera</taxon>
        <taxon>Polyphaga</taxon>
        <taxon>Elateriformia</taxon>
        <taxon>Buprestoidea</taxon>
        <taxon>Buprestidae</taxon>
        <taxon>Agrilinae</taxon>
        <taxon>Agrilus</taxon>
    </lineage>
</organism>
<dbReference type="GO" id="GO:0005576">
    <property type="term" value="C:extracellular region"/>
    <property type="evidence" value="ECO:0007669"/>
    <property type="project" value="UniProtKB-SubCell"/>
</dbReference>
<evidence type="ECO:0000256" key="5">
    <source>
        <dbReference type="ARBA" id="ARBA00023157"/>
    </source>
</evidence>
<feature type="compositionally biased region" description="Polar residues" evidence="9">
    <location>
        <begin position="178"/>
        <end position="189"/>
    </location>
</feature>
<feature type="compositionally biased region" description="Low complexity" evidence="9">
    <location>
        <begin position="159"/>
        <end position="177"/>
    </location>
</feature>
<evidence type="ECO:0000256" key="4">
    <source>
        <dbReference type="ARBA" id="ARBA00022900"/>
    </source>
</evidence>
<dbReference type="Proteomes" id="UP000192223">
    <property type="component" value="Unplaced"/>
</dbReference>
<dbReference type="InterPro" id="IPR008037">
    <property type="entry name" value="Pacifastin_dom"/>
</dbReference>
<keyword evidence="5 8" id="KW-1015">Disulfide bond</keyword>
<feature type="region of interest" description="Disordered" evidence="9">
    <location>
        <begin position="159"/>
        <end position="189"/>
    </location>
</feature>
<evidence type="ECO:0000256" key="8">
    <source>
        <dbReference type="PROSITE-ProRule" id="PRU00776"/>
    </source>
</evidence>
<dbReference type="PROSITE" id="PS51446">
    <property type="entry name" value="PACIFASTIN"/>
    <property type="match status" value="1"/>
</dbReference>
<keyword evidence="3 7" id="KW-0646">Protease inhibitor</keyword>
<keyword evidence="11" id="KW-1185">Reference proteome</keyword>